<reference evidence="3" key="2">
    <citation type="submission" date="2021-04" db="EMBL/GenBank/DDBJ databases">
        <authorList>
            <person name="Gilroy R."/>
        </authorList>
    </citation>
    <scope>NUCLEOTIDE SEQUENCE</scope>
    <source>
        <strain evidence="3">ChiGjej1B1-1692</strain>
    </source>
</reference>
<reference evidence="3" key="1">
    <citation type="journal article" date="2021" name="PeerJ">
        <title>Extensive microbial diversity within the chicken gut microbiome revealed by metagenomics and culture.</title>
        <authorList>
            <person name="Gilroy R."/>
            <person name="Ravi A."/>
            <person name="Getino M."/>
            <person name="Pursley I."/>
            <person name="Horton D.L."/>
            <person name="Alikhan N.F."/>
            <person name="Baker D."/>
            <person name="Gharbi K."/>
            <person name="Hall N."/>
            <person name="Watson M."/>
            <person name="Adriaenssens E.M."/>
            <person name="Foster-Nyarko E."/>
            <person name="Jarju S."/>
            <person name="Secka A."/>
            <person name="Antonio M."/>
            <person name="Oren A."/>
            <person name="Chaudhuri R.R."/>
            <person name="La Ragione R."/>
            <person name="Hildebrand F."/>
            <person name="Pallen M.J."/>
        </authorList>
    </citation>
    <scope>NUCLEOTIDE SEQUENCE</scope>
    <source>
        <strain evidence="3">ChiGjej1B1-1692</strain>
    </source>
</reference>
<dbReference type="PANTHER" id="PTHR46558:SF11">
    <property type="entry name" value="HTH-TYPE TRANSCRIPTIONAL REGULATOR XRE"/>
    <property type="match status" value="1"/>
</dbReference>
<dbReference type="Proteomes" id="UP000823894">
    <property type="component" value="Unassembled WGS sequence"/>
</dbReference>
<evidence type="ECO:0000259" key="2">
    <source>
        <dbReference type="PROSITE" id="PS50943"/>
    </source>
</evidence>
<dbReference type="EMBL" id="DWWK01000174">
    <property type="protein sequence ID" value="HJC39499.1"/>
    <property type="molecule type" value="Genomic_DNA"/>
</dbReference>
<dbReference type="AlphaFoldDB" id="A0A9D2NX48"/>
<dbReference type="PROSITE" id="PS50943">
    <property type="entry name" value="HTH_CROC1"/>
    <property type="match status" value="1"/>
</dbReference>
<dbReference type="GO" id="GO:0003677">
    <property type="term" value="F:DNA binding"/>
    <property type="evidence" value="ECO:0007669"/>
    <property type="project" value="UniProtKB-KW"/>
</dbReference>
<dbReference type="PANTHER" id="PTHR46558">
    <property type="entry name" value="TRACRIPTIONAL REGULATORY PROTEIN-RELATED-RELATED"/>
    <property type="match status" value="1"/>
</dbReference>
<dbReference type="SUPFAM" id="SSF47413">
    <property type="entry name" value="lambda repressor-like DNA-binding domains"/>
    <property type="match status" value="1"/>
</dbReference>
<feature type="domain" description="HTH cro/C1-type" evidence="2">
    <location>
        <begin position="7"/>
        <end position="61"/>
    </location>
</feature>
<dbReference type="InterPro" id="IPR001387">
    <property type="entry name" value="Cro/C1-type_HTH"/>
</dbReference>
<keyword evidence="1" id="KW-0238">DNA-binding</keyword>
<comment type="caution">
    <text evidence="3">The sequence shown here is derived from an EMBL/GenBank/DDBJ whole genome shotgun (WGS) entry which is preliminary data.</text>
</comment>
<evidence type="ECO:0000313" key="3">
    <source>
        <dbReference type="EMBL" id="HJC39499.1"/>
    </source>
</evidence>
<organism evidence="3 4">
    <name type="scientific">Candidatus Mediterraneibacter faecigallinarum</name>
    <dbReference type="NCBI Taxonomy" id="2838669"/>
    <lineage>
        <taxon>Bacteria</taxon>
        <taxon>Bacillati</taxon>
        <taxon>Bacillota</taxon>
        <taxon>Clostridia</taxon>
        <taxon>Lachnospirales</taxon>
        <taxon>Lachnospiraceae</taxon>
        <taxon>Mediterraneibacter</taxon>
    </lineage>
</organism>
<proteinExistence type="predicted"/>
<dbReference type="SUPFAM" id="SSF48452">
    <property type="entry name" value="TPR-like"/>
    <property type="match status" value="1"/>
</dbReference>
<dbReference type="Gene3D" id="1.25.40.10">
    <property type="entry name" value="Tetratricopeptide repeat domain"/>
    <property type="match status" value="1"/>
</dbReference>
<dbReference type="Pfam" id="PF12895">
    <property type="entry name" value="ANAPC3"/>
    <property type="match status" value="1"/>
</dbReference>
<gene>
    <name evidence="3" type="ORF">H9757_10645</name>
</gene>
<dbReference type="InterPro" id="IPR011990">
    <property type="entry name" value="TPR-like_helical_dom_sf"/>
</dbReference>
<evidence type="ECO:0000256" key="1">
    <source>
        <dbReference type="ARBA" id="ARBA00023125"/>
    </source>
</evidence>
<sequence length="355" mass="40734">MTVGEVIREKRKELGLTQEQVARRLGVSAPAVNKWEKGGTYPDITILPALARLLNTDINTLLCFQEELSDEEIAQICNEIAKTMETDGMEAAVDTAEKMVREYPNCGKLIHMMASMVQGLLVMSGGRDREKYEGKICSWYERVLECSGDERVKSSAAYLLAGEYMRKEEYDKAQKMLDSLPEQEPDKNILSARLLLAQEKYDEAAVLLERRLSYMLGDLFSALSMLMDIAFREGDMERAEKIASAGERTAVLYDQWGYSPLILPMELAVKKKDAKKSISYIREMLKMLTEPQHMSESVFYCHIYGKKELGRKYDEALETYAEKVLPGLLTEMKTEEEYSFLWEDEEFQELIRTYD</sequence>
<dbReference type="Gene3D" id="1.10.260.40">
    <property type="entry name" value="lambda repressor-like DNA-binding domains"/>
    <property type="match status" value="1"/>
</dbReference>
<name>A0A9D2NX48_9FIRM</name>
<protein>
    <submittedName>
        <fullName evidence="3">Helix-turn-helix domain-containing protein</fullName>
    </submittedName>
</protein>
<accession>A0A9D2NX48</accession>
<dbReference type="InterPro" id="IPR010982">
    <property type="entry name" value="Lambda_DNA-bd_dom_sf"/>
</dbReference>
<dbReference type="Pfam" id="PF01381">
    <property type="entry name" value="HTH_3"/>
    <property type="match status" value="1"/>
</dbReference>
<dbReference type="SMART" id="SM00530">
    <property type="entry name" value="HTH_XRE"/>
    <property type="match status" value="1"/>
</dbReference>
<evidence type="ECO:0000313" key="4">
    <source>
        <dbReference type="Proteomes" id="UP000823894"/>
    </source>
</evidence>
<dbReference type="CDD" id="cd00093">
    <property type="entry name" value="HTH_XRE"/>
    <property type="match status" value="1"/>
</dbReference>